<evidence type="ECO:0000259" key="10">
    <source>
        <dbReference type="PROSITE" id="PS51352"/>
    </source>
</evidence>
<dbReference type="GO" id="GO:0033554">
    <property type="term" value="P:cellular response to stress"/>
    <property type="evidence" value="ECO:0007669"/>
    <property type="project" value="TreeGrafter"/>
</dbReference>
<dbReference type="GO" id="GO:0042744">
    <property type="term" value="P:hydrogen peroxide catabolic process"/>
    <property type="evidence" value="ECO:0007669"/>
    <property type="project" value="TreeGrafter"/>
</dbReference>
<keyword evidence="12" id="KW-1185">Reference proteome</keyword>
<comment type="subcellular location">
    <subcellularLocation>
        <location evidence="1">Cytoplasm</location>
    </subcellularLocation>
</comment>
<dbReference type="GO" id="GO:0045454">
    <property type="term" value="P:cell redox homeostasis"/>
    <property type="evidence" value="ECO:0007669"/>
    <property type="project" value="TreeGrafter"/>
</dbReference>
<proteinExistence type="inferred from homology"/>
<dbReference type="AlphaFoldDB" id="A0A5D0MBL1"/>
<dbReference type="InterPro" id="IPR013766">
    <property type="entry name" value="Thioredoxin_domain"/>
</dbReference>
<dbReference type="SUPFAM" id="SSF52833">
    <property type="entry name" value="Thioredoxin-like"/>
    <property type="match status" value="1"/>
</dbReference>
<evidence type="ECO:0000256" key="9">
    <source>
        <dbReference type="PIRSR" id="PIRSR000239-1"/>
    </source>
</evidence>
<feature type="active site" description="Cysteine sulfenic acid (-SOH) intermediate; for peroxidase activity" evidence="9">
    <location>
        <position position="47"/>
    </location>
</feature>
<evidence type="ECO:0000256" key="6">
    <source>
        <dbReference type="ARBA" id="ARBA00023002"/>
    </source>
</evidence>
<dbReference type="InterPro" id="IPR000866">
    <property type="entry name" value="AhpC/TSA"/>
</dbReference>
<evidence type="ECO:0000256" key="2">
    <source>
        <dbReference type="ARBA" id="ARBA00009796"/>
    </source>
</evidence>
<evidence type="ECO:0000256" key="5">
    <source>
        <dbReference type="ARBA" id="ARBA00022862"/>
    </source>
</evidence>
<keyword evidence="8" id="KW-0676">Redox-active center</keyword>
<dbReference type="EMBL" id="VSIX01000050">
    <property type="protein sequence ID" value="TYB31164.1"/>
    <property type="molecule type" value="Genomic_DNA"/>
</dbReference>
<gene>
    <name evidence="11" type="ORF">FXF47_05540</name>
</gene>
<keyword evidence="3" id="KW-0963">Cytoplasm</keyword>
<dbReference type="Pfam" id="PF10417">
    <property type="entry name" value="1-cysPrx_C"/>
    <property type="match status" value="1"/>
</dbReference>
<dbReference type="Pfam" id="PF00578">
    <property type="entry name" value="AhpC-TSA"/>
    <property type="match status" value="1"/>
</dbReference>
<dbReference type="PANTHER" id="PTHR10681">
    <property type="entry name" value="THIOREDOXIN PEROXIDASE"/>
    <property type="match status" value="1"/>
</dbReference>
<dbReference type="GO" id="GO:0006979">
    <property type="term" value="P:response to oxidative stress"/>
    <property type="evidence" value="ECO:0007669"/>
    <property type="project" value="TreeGrafter"/>
</dbReference>
<comment type="similarity">
    <text evidence="2">Belongs to the peroxiredoxin family. AhpC/Prx1 subfamily.</text>
</comment>
<accession>A0A5D0MBL1</accession>
<keyword evidence="4" id="KW-0575">Peroxidase</keyword>
<feature type="domain" description="Thioredoxin" evidence="10">
    <location>
        <begin position="2"/>
        <end position="157"/>
    </location>
</feature>
<dbReference type="PROSITE" id="PS51352">
    <property type="entry name" value="THIOREDOXIN_2"/>
    <property type="match status" value="1"/>
</dbReference>
<dbReference type="InterPro" id="IPR019479">
    <property type="entry name" value="Peroxiredoxin_C"/>
</dbReference>
<dbReference type="PIRSF" id="PIRSF000239">
    <property type="entry name" value="AHPC"/>
    <property type="match status" value="1"/>
</dbReference>
<dbReference type="GO" id="GO:0008379">
    <property type="term" value="F:thioredoxin peroxidase activity"/>
    <property type="evidence" value="ECO:0007669"/>
    <property type="project" value="TreeGrafter"/>
</dbReference>
<evidence type="ECO:0000256" key="3">
    <source>
        <dbReference type="ARBA" id="ARBA00022490"/>
    </source>
</evidence>
<dbReference type="PANTHER" id="PTHR10681:SF121">
    <property type="entry name" value="ALKYL HYDROPEROXIDE REDUCTASE C"/>
    <property type="match status" value="1"/>
</dbReference>
<dbReference type="FunFam" id="3.40.30.10:FF:000002">
    <property type="entry name" value="Alkyl hydroperoxide reductase C"/>
    <property type="match status" value="1"/>
</dbReference>
<dbReference type="InterPro" id="IPR024706">
    <property type="entry name" value="Peroxiredoxin_AhpC-typ"/>
</dbReference>
<comment type="caution">
    <text evidence="11">The sequence shown here is derived from an EMBL/GenBank/DDBJ whole genome shotgun (WGS) entry which is preliminary data.</text>
</comment>
<dbReference type="InterPro" id="IPR050217">
    <property type="entry name" value="Peroxiredoxin"/>
</dbReference>
<dbReference type="GO" id="GO:0005829">
    <property type="term" value="C:cytosol"/>
    <property type="evidence" value="ECO:0007669"/>
    <property type="project" value="TreeGrafter"/>
</dbReference>
<evidence type="ECO:0000256" key="8">
    <source>
        <dbReference type="ARBA" id="ARBA00023284"/>
    </source>
</evidence>
<keyword evidence="7" id="KW-1015">Disulfide bond</keyword>
<evidence type="ECO:0000256" key="1">
    <source>
        <dbReference type="ARBA" id="ARBA00004496"/>
    </source>
</evidence>
<reference evidence="11" key="1">
    <citation type="submission" date="2019-08" db="EMBL/GenBank/DDBJ databases">
        <title>Genomic characterization of a novel candidate phylum (ARYD3) from a high temperature, high salinity tertiary oil reservoir in north central Oklahoma, USA.</title>
        <authorList>
            <person name="Youssef N.H."/>
            <person name="Yadav A."/>
            <person name="Elshahed M.S."/>
        </authorList>
    </citation>
    <scope>NUCLEOTIDE SEQUENCE [LARGE SCALE GENOMIC DNA]</scope>
    <source>
        <strain evidence="11">ARYD3</strain>
    </source>
</reference>
<dbReference type="Proteomes" id="UP000324143">
    <property type="component" value="Unassembled WGS sequence"/>
</dbReference>
<keyword evidence="5" id="KW-0049">Antioxidant</keyword>
<sequence length="187" mass="21114">MIKINEKVPNLEFEAYVDGEIKKMKISDFKGKWLVMFFYPADFTFVCPTELGELADNYEKIKELDGEVISVSTDTAFVHKAWQDNSETINKIDFPMAADPTGKISKTFGTYIKDEGLSLRGTFIIDPEGNLKIMEIHNNDIGRSIKELIRKIQAAKYVKENDGKVCPASWEPGEKDLDPSLDLVGNI</sequence>
<evidence type="ECO:0000313" key="12">
    <source>
        <dbReference type="Proteomes" id="UP000324143"/>
    </source>
</evidence>
<dbReference type="Gene3D" id="3.40.30.10">
    <property type="entry name" value="Glutaredoxin"/>
    <property type="match status" value="1"/>
</dbReference>
<evidence type="ECO:0000256" key="4">
    <source>
        <dbReference type="ARBA" id="ARBA00022559"/>
    </source>
</evidence>
<keyword evidence="6" id="KW-0560">Oxidoreductase</keyword>
<organism evidence="11 12">
    <name type="scientific">Candidatus Mcinerneyibacterium aminivorans</name>
    <dbReference type="NCBI Taxonomy" id="2703815"/>
    <lineage>
        <taxon>Bacteria</taxon>
        <taxon>Candidatus Macinerneyibacteriota</taxon>
        <taxon>Candidatus Mcinerneyibacteria</taxon>
        <taxon>Candidatus Mcinerneyibacteriales</taxon>
        <taxon>Candidatus Mcinerneyibacteriaceae</taxon>
        <taxon>Candidatus Mcinerneyibacterium</taxon>
    </lineage>
</organism>
<dbReference type="CDD" id="cd03015">
    <property type="entry name" value="PRX_Typ2cys"/>
    <property type="match status" value="1"/>
</dbReference>
<protein>
    <submittedName>
        <fullName evidence="11">Redoxin domain-containing protein</fullName>
    </submittedName>
</protein>
<name>A0A5D0MBL1_9BACT</name>
<dbReference type="InterPro" id="IPR036249">
    <property type="entry name" value="Thioredoxin-like_sf"/>
</dbReference>
<evidence type="ECO:0000313" key="11">
    <source>
        <dbReference type="EMBL" id="TYB31164.1"/>
    </source>
</evidence>
<evidence type="ECO:0000256" key="7">
    <source>
        <dbReference type="ARBA" id="ARBA00023157"/>
    </source>
</evidence>